<dbReference type="InterPro" id="IPR013968">
    <property type="entry name" value="PKS_KR"/>
</dbReference>
<dbReference type="InterPro" id="IPR057326">
    <property type="entry name" value="KR_dom"/>
</dbReference>
<evidence type="ECO:0000256" key="1">
    <source>
        <dbReference type="ARBA" id="ARBA00022450"/>
    </source>
</evidence>
<dbReference type="GO" id="GO:0004315">
    <property type="term" value="F:3-oxoacyl-[acyl-carrier-protein] synthase activity"/>
    <property type="evidence" value="ECO:0007669"/>
    <property type="project" value="InterPro"/>
</dbReference>
<dbReference type="PROSITE" id="PS52004">
    <property type="entry name" value="KS3_2"/>
    <property type="match status" value="1"/>
</dbReference>
<dbReference type="InterPro" id="IPR050091">
    <property type="entry name" value="PKS_NRPS_Biosynth_Enz"/>
</dbReference>
<protein>
    <recommendedName>
        <fullName evidence="11">Polyketide synthase</fullName>
    </recommendedName>
</protein>
<dbReference type="PANTHER" id="PTHR43775:SF37">
    <property type="entry name" value="SI:DKEY-61P9.11"/>
    <property type="match status" value="1"/>
</dbReference>
<comment type="caution">
    <text evidence="9">The sequence shown here is derived from an EMBL/GenBank/DDBJ whole genome shotgun (WGS) entry which is preliminary data.</text>
</comment>
<dbReference type="Gene3D" id="3.40.50.720">
    <property type="entry name" value="NAD(P)-binding Rossmann-like Domain"/>
    <property type="match status" value="1"/>
</dbReference>
<dbReference type="Pfam" id="PF14765">
    <property type="entry name" value="PS-DH"/>
    <property type="match status" value="1"/>
</dbReference>
<evidence type="ECO:0000259" key="8">
    <source>
        <dbReference type="PROSITE" id="PS52019"/>
    </source>
</evidence>
<dbReference type="Pfam" id="PF00109">
    <property type="entry name" value="ketoacyl-synt"/>
    <property type="match status" value="1"/>
</dbReference>
<dbReference type="GO" id="GO:0044550">
    <property type="term" value="P:secondary metabolite biosynthetic process"/>
    <property type="evidence" value="ECO:0007669"/>
    <property type="project" value="UniProtKB-ARBA"/>
</dbReference>
<evidence type="ECO:0000256" key="6">
    <source>
        <dbReference type="SAM" id="SignalP"/>
    </source>
</evidence>
<dbReference type="Gene3D" id="3.40.366.10">
    <property type="entry name" value="Malonyl-Coenzyme A Acyl Carrier Protein, domain 2"/>
    <property type="match status" value="2"/>
</dbReference>
<reference evidence="9" key="1">
    <citation type="submission" date="2023-03" db="EMBL/GenBank/DDBJ databases">
        <title>Massive genome expansion in bonnet fungi (Mycena s.s.) driven by repeated elements and novel gene families across ecological guilds.</title>
        <authorList>
            <consortium name="Lawrence Berkeley National Laboratory"/>
            <person name="Harder C.B."/>
            <person name="Miyauchi S."/>
            <person name="Viragh M."/>
            <person name="Kuo A."/>
            <person name="Thoen E."/>
            <person name="Andreopoulos B."/>
            <person name="Lu D."/>
            <person name="Skrede I."/>
            <person name="Drula E."/>
            <person name="Henrissat B."/>
            <person name="Morin E."/>
            <person name="Kohler A."/>
            <person name="Barry K."/>
            <person name="LaButti K."/>
            <person name="Morin E."/>
            <person name="Salamov A."/>
            <person name="Lipzen A."/>
            <person name="Mereny Z."/>
            <person name="Hegedus B."/>
            <person name="Baldrian P."/>
            <person name="Stursova M."/>
            <person name="Weitz H."/>
            <person name="Taylor A."/>
            <person name="Grigoriev I.V."/>
            <person name="Nagy L.G."/>
            <person name="Martin F."/>
            <person name="Kauserud H."/>
        </authorList>
    </citation>
    <scope>NUCLEOTIDE SEQUENCE</scope>
    <source>
        <strain evidence="9">CBHHK182m</strain>
    </source>
</reference>
<dbReference type="Pfam" id="PF08659">
    <property type="entry name" value="KR"/>
    <property type="match status" value="1"/>
</dbReference>
<proteinExistence type="predicted"/>
<dbReference type="InterPro" id="IPR016039">
    <property type="entry name" value="Thiolase-like"/>
</dbReference>
<feature type="domain" description="Ketosynthase family 3 (KS3)" evidence="7">
    <location>
        <begin position="348"/>
        <end position="757"/>
    </location>
</feature>
<dbReference type="Gene3D" id="3.10.129.110">
    <property type="entry name" value="Polyketide synthase dehydratase"/>
    <property type="match status" value="1"/>
</dbReference>
<dbReference type="InterPro" id="IPR036291">
    <property type="entry name" value="NAD(P)-bd_dom_sf"/>
</dbReference>
<keyword evidence="4" id="KW-0511">Multifunctional enzyme</keyword>
<evidence type="ECO:0000256" key="3">
    <source>
        <dbReference type="ARBA" id="ARBA00022679"/>
    </source>
</evidence>
<keyword evidence="2" id="KW-0597">Phosphoprotein</keyword>
<keyword evidence="6" id="KW-0732">Signal</keyword>
<dbReference type="SUPFAM" id="SSF53901">
    <property type="entry name" value="Thiolase-like"/>
    <property type="match status" value="1"/>
</dbReference>
<feature type="active site" description="Proton acceptor; for dehydratase activity" evidence="5">
    <location>
        <position position="1190"/>
    </location>
</feature>
<feature type="region of interest" description="C-terminal hotdog fold" evidence="5">
    <location>
        <begin position="1289"/>
        <end position="1440"/>
    </location>
</feature>
<dbReference type="Pfam" id="PF02801">
    <property type="entry name" value="Ketoacyl-synt_C"/>
    <property type="match status" value="1"/>
</dbReference>
<dbReference type="InterPro" id="IPR049551">
    <property type="entry name" value="PKS_DH_C"/>
</dbReference>
<gene>
    <name evidence="9" type="ORF">B0H16DRAFT_1476979</name>
</gene>
<dbReference type="GO" id="GO:0004312">
    <property type="term" value="F:fatty acid synthase activity"/>
    <property type="evidence" value="ECO:0007669"/>
    <property type="project" value="TreeGrafter"/>
</dbReference>
<dbReference type="InterPro" id="IPR042104">
    <property type="entry name" value="PKS_dehydratase_sf"/>
</dbReference>
<dbReference type="PANTHER" id="PTHR43775">
    <property type="entry name" value="FATTY ACID SYNTHASE"/>
    <property type="match status" value="1"/>
</dbReference>
<dbReference type="Proteomes" id="UP001215598">
    <property type="component" value="Unassembled WGS sequence"/>
</dbReference>
<feature type="chain" id="PRO_5042087218" description="Polyketide synthase" evidence="6">
    <location>
        <begin position="28"/>
        <end position="2398"/>
    </location>
</feature>
<dbReference type="GO" id="GO:0006633">
    <property type="term" value="P:fatty acid biosynthetic process"/>
    <property type="evidence" value="ECO:0007669"/>
    <property type="project" value="InterPro"/>
</dbReference>
<dbReference type="EMBL" id="JARKIB010000297">
    <property type="protein sequence ID" value="KAJ7716081.1"/>
    <property type="molecule type" value="Genomic_DNA"/>
</dbReference>
<dbReference type="SUPFAM" id="SSF51735">
    <property type="entry name" value="NAD(P)-binding Rossmann-fold domains"/>
    <property type="match status" value="1"/>
</dbReference>
<dbReference type="SMART" id="SM00825">
    <property type="entry name" value="PKS_KS"/>
    <property type="match status" value="1"/>
</dbReference>
<evidence type="ECO:0000256" key="4">
    <source>
        <dbReference type="ARBA" id="ARBA00023268"/>
    </source>
</evidence>
<organism evidence="9 10">
    <name type="scientific">Mycena metata</name>
    <dbReference type="NCBI Taxonomy" id="1033252"/>
    <lineage>
        <taxon>Eukaryota</taxon>
        <taxon>Fungi</taxon>
        <taxon>Dikarya</taxon>
        <taxon>Basidiomycota</taxon>
        <taxon>Agaricomycotina</taxon>
        <taxon>Agaricomycetes</taxon>
        <taxon>Agaricomycetidae</taxon>
        <taxon>Agaricales</taxon>
        <taxon>Marasmiineae</taxon>
        <taxon>Mycenaceae</taxon>
        <taxon>Mycena</taxon>
    </lineage>
</organism>
<dbReference type="InterPro" id="IPR020841">
    <property type="entry name" value="PKS_Beta-ketoAc_synthase_dom"/>
</dbReference>
<dbReference type="InterPro" id="IPR014030">
    <property type="entry name" value="Ketoacyl_synth_N"/>
</dbReference>
<evidence type="ECO:0000313" key="10">
    <source>
        <dbReference type="Proteomes" id="UP001215598"/>
    </source>
</evidence>
<dbReference type="Pfam" id="PF00698">
    <property type="entry name" value="Acyl_transf_1"/>
    <property type="match status" value="1"/>
</dbReference>
<dbReference type="InterPro" id="IPR014031">
    <property type="entry name" value="Ketoacyl_synth_C"/>
</dbReference>
<dbReference type="Pfam" id="PF16197">
    <property type="entry name" value="KAsynt_C_assoc"/>
    <property type="match status" value="1"/>
</dbReference>
<evidence type="ECO:0000256" key="5">
    <source>
        <dbReference type="PROSITE-ProRule" id="PRU01363"/>
    </source>
</evidence>
<dbReference type="SUPFAM" id="SSF55048">
    <property type="entry name" value="Probable ACP-binding domain of malonyl-CoA ACP transacylase"/>
    <property type="match status" value="1"/>
</dbReference>
<evidence type="ECO:0000259" key="7">
    <source>
        <dbReference type="PROSITE" id="PS52004"/>
    </source>
</evidence>
<dbReference type="InterPro" id="IPR016036">
    <property type="entry name" value="Malonyl_transacylase_ACP-bd"/>
</dbReference>
<dbReference type="InterPro" id="IPR020807">
    <property type="entry name" value="PKS_DH"/>
</dbReference>
<evidence type="ECO:0000313" key="9">
    <source>
        <dbReference type="EMBL" id="KAJ7716081.1"/>
    </source>
</evidence>
<name>A0AAD7HAR8_9AGAR</name>
<dbReference type="SMART" id="SM00827">
    <property type="entry name" value="PKS_AT"/>
    <property type="match status" value="1"/>
</dbReference>
<evidence type="ECO:0000256" key="2">
    <source>
        <dbReference type="ARBA" id="ARBA00022553"/>
    </source>
</evidence>
<dbReference type="SMART" id="SM00822">
    <property type="entry name" value="PKS_KR"/>
    <property type="match status" value="1"/>
</dbReference>
<dbReference type="SMART" id="SM00826">
    <property type="entry name" value="PKS_DH"/>
    <property type="match status" value="1"/>
</dbReference>
<dbReference type="InterPro" id="IPR014043">
    <property type="entry name" value="Acyl_transferase_dom"/>
</dbReference>
<dbReference type="PROSITE" id="PS52019">
    <property type="entry name" value="PKS_MFAS_DH"/>
    <property type="match status" value="1"/>
</dbReference>
<dbReference type="InterPro" id="IPR018201">
    <property type="entry name" value="Ketoacyl_synth_AS"/>
</dbReference>
<dbReference type="InterPro" id="IPR001227">
    <property type="entry name" value="Ac_transferase_dom_sf"/>
</dbReference>
<keyword evidence="1" id="KW-0596">Phosphopantetheine</keyword>
<dbReference type="PROSITE" id="PS00606">
    <property type="entry name" value="KS3_1"/>
    <property type="match status" value="1"/>
</dbReference>
<sequence>MLSSASVFWGLAVLMVSGFGPQARVHAASVVTLYDVPSPSTSNVALVDAVSFSLSVDGVGTDGATTYVDFIVKSYEAEVLPSTTTTIEGPYTATATLVENASGYRLTSPDVICINGNCTVDTAAPPAVRTCAFGADGQGSCVLQAQAQVGSIAVATMISWSGAVVPGFTLAAATSAPKANGAAALLRKYMHLGLSILGPSWSHLGSDNEMKKDPSAIEFSSQRSKRLGCTSYLIGERPKNLAKWRFAFKDPLHTVYVSTLGASKFLSELHQNVFPRFKFVNHKESVLADHGGSGSSITLTRRHLYLPLIRAGREMGGSHNLGVIGPKWKSHWRVEELVKGKLAAELVKEPIAIVGIAAELPSGEHSTKNLSHESFHEFILDGRDAYEKIPRERMNVDAWEGRGVGKTSVTRGSFLKDVGLFDATEFGIGSKDARAMAVATRRLIEISFLALLDSGIDYRGRSVGCYAAGSAYNIIAFADPAEFESTSSLAGNPCMLANKISYHLDLRGPSIPVDTACSSSAVAMHMAVQDIRNGACEAAFDSPFDAELINIRLCRASDWASYSQAGITAPDGICKPFDAGGNGFARGEGAVSVVLKPLDKALQDGDHIYGTVLGTAVTSCGSLAPVNAPVAESQADAMVRAYAGTGRVPAEVDYVEVHGTGTAAGDPAEANWVGEHFGGRAQELIIGSVKGNVGQTSQLAPQAHLTKLNPSIHWADYNMRVARKPEHLSAQNSSGKHLVSVCSSGIGGVNVHVVLEGVAAPTSASGPETATTPVLLIAGGLTPRSATAVGEDLIQALGDRDESTVDFSVVLGRRARPLTWRSFAVKQPGEKGPQHINMGRQLFARYPVFRQTVLELDECHKKHTGTSLINDFGLFTSTQNASVLPPVWPISLILPSVAVLQLALFDLLTSFNLHPNLLIGHSAGETALLYASGAGPKEMALEIAIARGQAMTFVEENAAGTMAALSCAPSVAEGILKQVKQQHPEGVAEIACYNSPDAVALAGHAELLDEAVALAKKEGIMATRIMTSVPVHSSLMDLYFWENSRSPVLFVEAMRALLHSAPNAQIVELGAHPVLSGYVAELGAVSATITPMRRSKTYIPHQEQTTLLTALGSAFVAGCVPIDFNAINGRAPGSVAPRPKLPAYPFAKKPVEIYPEYSRIMHRQMSDRLGPLNHPDLRVNVATHPELEGHLINQEPIMPAAGFVEMALEFGAKSLWNIKFHSMLSLSATSPTPVEVLANGKYFSVKSHPVTGKYFNFDPASHRLHADGYFSSELAQRPADLDLRAIRARCVNVDTKNFYDELNHFANYGPTYRRLDELHVGGREVLARIKGLTADLAKDGNYVLHPAILDAALHSGIHPRVHMVTDPNVYYLPERVNSMFVYDTLDRELQSGEHVYSYATFQAWTPSELIYDMVLVTASGRHLCKLEGYVMARHLQVQESLDDRHELLFRPFNSDPNVIRVKAPQELYTNMLKHIIKECGKPDLRILEFQSNGNPALEAVLAEIDIVRPSFFLVGQDPTKAIAADTLPRYFTALDTEQADLDEQTIDLIILPHDGVNFALLKRLSATLVPGGFIVQTTVDSGAAQTEFCHAGFSNITISSGSVYAQAPLLPTALPATTRPTKEVLMIPYAVGNEMAIKTPLATLDEAYEHPIWLVAPEGYHAAGLQGFGRSLRREYPQWNIRLVAFASFFSEDERAFIIENFLPKTGMECEFLVDQDLCIKVPRITPSPAPTKQAGSLARTNGASLGETEVRIEAEYVAFSETGVWVVAGTVTAAGLSANPHVVGEAVLAVMIKRPSKIVRVSQDVVAIVPDRILSQALVESIAPMVFALLALGDDIIARPSDFKGRVIVSHTENDVGRIILGLCKHLKLRHSALSAVYSAEELSKLRLNAEDVFLTASDPKDELLSCYAPPAAQVCSWIVSSTIETCLRRHPRRVVKVLEGLCAMQGLKRLLGIRGKAPDGPPSPAPQLFSGDKSYILIGGVGSVGPYIALWMYQNGARDIVLTSRSGRETLKKLKDSLPGRVFDYVEQLADLNLFVEAVDGSQPSEMVRLIGGLNKPLGGVFLLAATFDDRLFVDQEAETFTKSFLAKVGCLRALEAAVDIASLDFLVSLSSGTTFGNHGQTNYTSANTALDGLLKKYRNAFTIATPLVHDTTIATRRVAVGWVQWGCSPTEMCAYIEDGLRKLADGPLNIYVPALDFALAMKNIGPSVLYDHLLSKTSSVDSANDSADLGSMLTPLLLQFIDVAAEDFSREVPFTAYGLDSLSAGRLSIALRPWIVISQMQLLADMALEDLEARITTARACKSRGDHEQHDTLVKSFSDLALWLQPRMSSSYMLDDRLTNAQRSILVSMVHLEHRRGIQKTNPPRAASAVSPAATIQLRKHTVVHPATRFCWRQE</sequence>
<dbReference type="InterPro" id="IPR049900">
    <property type="entry name" value="PKS_mFAS_DH"/>
</dbReference>
<feature type="signal peptide" evidence="6">
    <location>
        <begin position="1"/>
        <end position="27"/>
    </location>
</feature>
<feature type="active site" description="Proton donor; for dehydratase activity" evidence="5">
    <location>
        <position position="1350"/>
    </location>
</feature>
<feature type="domain" description="PKS/mFAS DH" evidence="8">
    <location>
        <begin position="1158"/>
        <end position="1440"/>
    </location>
</feature>
<dbReference type="InterPro" id="IPR032821">
    <property type="entry name" value="PKS_assoc"/>
</dbReference>
<keyword evidence="10" id="KW-1185">Reference proteome</keyword>
<feature type="region of interest" description="N-terminal hotdog fold" evidence="5">
    <location>
        <begin position="1158"/>
        <end position="1277"/>
    </location>
</feature>
<dbReference type="InterPro" id="IPR016035">
    <property type="entry name" value="Acyl_Trfase/lysoPLipase"/>
</dbReference>
<dbReference type="CDD" id="cd00833">
    <property type="entry name" value="PKS"/>
    <property type="match status" value="1"/>
</dbReference>
<evidence type="ECO:0008006" key="11">
    <source>
        <dbReference type="Google" id="ProtNLM"/>
    </source>
</evidence>
<accession>A0AAD7HAR8</accession>
<dbReference type="Gene3D" id="3.40.47.10">
    <property type="match status" value="1"/>
</dbReference>
<keyword evidence="3" id="KW-0808">Transferase</keyword>
<dbReference type="SUPFAM" id="SSF52151">
    <property type="entry name" value="FabD/lysophospholipase-like"/>
    <property type="match status" value="1"/>
</dbReference>